<feature type="region of interest" description="Disordered" evidence="1">
    <location>
        <begin position="1340"/>
        <end position="1369"/>
    </location>
</feature>
<evidence type="ECO:0000256" key="1">
    <source>
        <dbReference type="SAM" id="MobiDB-lite"/>
    </source>
</evidence>
<proteinExistence type="predicted"/>
<comment type="caution">
    <text evidence="2">The sequence shown here is derived from an EMBL/GenBank/DDBJ whole genome shotgun (WGS) entry which is preliminary data.</text>
</comment>
<keyword evidence="3" id="KW-1185">Reference proteome</keyword>
<feature type="region of interest" description="Disordered" evidence="1">
    <location>
        <begin position="1184"/>
        <end position="1213"/>
    </location>
</feature>
<evidence type="ECO:0008006" key="4">
    <source>
        <dbReference type="Google" id="ProtNLM"/>
    </source>
</evidence>
<feature type="region of interest" description="Disordered" evidence="1">
    <location>
        <begin position="854"/>
        <end position="875"/>
    </location>
</feature>
<evidence type="ECO:0000313" key="3">
    <source>
        <dbReference type="Proteomes" id="UP001271007"/>
    </source>
</evidence>
<organism evidence="2 3">
    <name type="scientific">Extremus antarcticus</name>
    <dbReference type="NCBI Taxonomy" id="702011"/>
    <lineage>
        <taxon>Eukaryota</taxon>
        <taxon>Fungi</taxon>
        <taxon>Dikarya</taxon>
        <taxon>Ascomycota</taxon>
        <taxon>Pezizomycotina</taxon>
        <taxon>Dothideomycetes</taxon>
        <taxon>Dothideomycetidae</taxon>
        <taxon>Mycosphaerellales</taxon>
        <taxon>Extremaceae</taxon>
        <taxon>Extremus</taxon>
    </lineage>
</organism>
<accession>A0AAJ0D4G3</accession>
<protein>
    <recommendedName>
        <fullName evidence="4">C2H2-type domain-containing protein</fullName>
    </recommendedName>
</protein>
<gene>
    <name evidence="2" type="ORF">LTR09_012955</name>
</gene>
<dbReference type="Proteomes" id="UP001271007">
    <property type="component" value="Unassembled WGS sequence"/>
</dbReference>
<feature type="region of interest" description="Disordered" evidence="1">
    <location>
        <begin position="317"/>
        <end position="347"/>
    </location>
</feature>
<feature type="compositionally biased region" description="Acidic residues" evidence="1">
    <location>
        <begin position="1195"/>
        <end position="1209"/>
    </location>
</feature>
<reference evidence="2" key="1">
    <citation type="submission" date="2023-04" db="EMBL/GenBank/DDBJ databases">
        <title>Black Yeasts Isolated from many extreme environments.</title>
        <authorList>
            <person name="Coleine C."/>
            <person name="Stajich J.E."/>
            <person name="Selbmann L."/>
        </authorList>
    </citation>
    <scope>NUCLEOTIDE SEQUENCE</scope>
    <source>
        <strain evidence="2">CCFEE 5312</strain>
    </source>
</reference>
<dbReference type="Pfam" id="PF12013">
    <property type="entry name" value="OrsD"/>
    <property type="match status" value="1"/>
</dbReference>
<sequence length="1530" mass="174987">MIVDLALQGTSDESSQTAIDNFVHLPEHGALVCKQHGYAVNGLRRHLSLYHSYSRRTKHMVLSHFSAISPLQPEDVALPRARCAPFSCLLPPQSAWLCGEDCCGTISISRPTIAQHSNRIHGWRSTPGERQHWSRVRVQTFSQVHGKQRYFIVQDDDEQGAGMEGNISPAEKSDVDEIMEEFDRLDSKHQQALGRLDEEMAKTDQTGWWKRTGWPEHLKGSTLKHLSRAARLPDKNEVTLRKVRDLVERCVEQCVRGLMILPQELRRWLKSVRIGEVDQRPMGRLQNESSQGVYATYWVRLICYCLRVLQTADVQQTDSGGDDRFSDGESLENGQQEDSEGDPDIVPVETTVPAGGRDNMYDARRLFPWREGQKALAQQLLQSVESDATMEVQMSALLRFSETLIFQKVYGDVFQSPLLHFLAVLGIDEENNRLRQGNDFSYMLAGVVYCVRVIALEILLPAEQRSSQGETEFEMFLDRRKEYLADGALSPMSTAISLLAYGKYLALNHGNAGSIFWEKGDRVMRLHSSRIVMDKFRAMVTAAIVDAEHLLWQELMWHANRFEMDLDELTDDFTFRKRGAYFVNNEQNGIEKLWRWMTGRMKQTKAGRKLRKNKQWHHRRAIEYLRKVDKFRKLLLFVVHTTGGQPKRGTEILALRFKNGCLQDRNVFVLDGMVMIVSRYYKSQSQWDVPKAVPSFLPWRAGQLMAVYLAYVQPFVERLSVAVGYGSGWEEYIWADTKGPWDTTKLTSVLQQRTGRDLGVELGTLDYRHVAIGIGRKFVGDEFARGYLTNIRPNQYKALNSMFRTSNSPRIWPEAVRREAVNVGFEDMGFSSPLHLLYCSLHFKTPYKLALPTSAQQPQGNDTVTEQSPAHSNTTNKTRVTVAQVDEVFEYLRDYGVLVCKEHRYGVRVLDDHLKRQHRTTISDRKAIAAYFVGCPIRQPGQVPLPPPLEPRFDCLGVPKRAYICDEEECDELSISRDAIRIHSNKVHEWRSTPEQRTHWHEVWVQTFFNAGLQRYFTVSYEGPNSPRKRGGRVAVVDPTDLRFSSILEEWDQDLEKQKKALEIADKEVAKTDHTLWFKRNEWPEHLASCNLRHLSRISRLPDKEERVLQRAVELNVAVVETCVAGLGSLDRETRRWLRSAKLSEIDQRPLARLQNPESQRTYATYFSRLLCYSLRVLQSVRDKEGRKDGSDSSGESDDSSSSDSDSEDEGHGCEAAVDVFEDARRLYPWHGRQRELLGAVQQSIERGWDDKAQMKALREWYASLIFQKVRGDTFKSAILHFLAVLGINEDAALIKYCEEIRPRGWPDGSSVVDRNESSVIIEAEGRDTVGEDVVMGMGEGEGGVEEDGADRSASDRGGVTTQENEGGQHVRRVSSVLRLWEKGCVGCRANQANPVEQHRIEVCPERDGEGVPQATLFRRMAEQFEQCETPRCEQGGHCWVGWLRCKEEKAEEGRREECRWSRLARTVMCALLSSRQQGRVTEWLIARGFRGWEGGEKEQWQALAGFLAQSERWGDVESNVMCKVIEEFG</sequence>
<name>A0AAJ0D4G3_9PEZI</name>
<evidence type="ECO:0000313" key="2">
    <source>
        <dbReference type="EMBL" id="KAK3045452.1"/>
    </source>
</evidence>
<dbReference type="InterPro" id="IPR022698">
    <property type="entry name" value="OrsD"/>
</dbReference>
<dbReference type="EMBL" id="JAWDJX010000243">
    <property type="protein sequence ID" value="KAK3045452.1"/>
    <property type="molecule type" value="Genomic_DNA"/>
</dbReference>